<keyword evidence="2" id="KW-1185">Reference proteome</keyword>
<gene>
    <name evidence="1" type="ORF">B9O19_01063</name>
</gene>
<organism evidence="1 2">
    <name type="scientific">Monoglobus pectinilyticus</name>
    <dbReference type="NCBI Taxonomy" id="1981510"/>
    <lineage>
        <taxon>Bacteria</taxon>
        <taxon>Bacillati</taxon>
        <taxon>Bacillota</taxon>
        <taxon>Clostridia</taxon>
        <taxon>Monoglobales</taxon>
        <taxon>Monoglobaceae</taxon>
        <taxon>Monoglobus</taxon>
    </lineage>
</organism>
<sequence>MIMRAIVIGVQNDRLFVLDIENRQRVVVITRRARRFRPGNFVRIEFDGIMTNSMPPQIYAQRISLISWNNIWCDFC</sequence>
<evidence type="ECO:0000313" key="2">
    <source>
        <dbReference type="Proteomes" id="UP000235589"/>
    </source>
</evidence>
<dbReference type="KEGG" id="mpec:B9O19_01063"/>
<dbReference type="EMBL" id="CP020991">
    <property type="protein sequence ID" value="AUO19231.1"/>
    <property type="molecule type" value="Genomic_DNA"/>
</dbReference>
<dbReference type="AlphaFoldDB" id="A0A2K9P1U2"/>
<reference evidence="1 2" key="1">
    <citation type="submission" date="2017-04" db="EMBL/GenBank/DDBJ databases">
        <title>Monoglobus pectinilyticus 14 draft genome.</title>
        <authorList>
            <person name="Kim C."/>
            <person name="Rosendale D.I."/>
            <person name="Kelly W.J."/>
            <person name="Tannock G.W."/>
            <person name="Patchett M.L."/>
            <person name="Jordens J.Z."/>
        </authorList>
    </citation>
    <scope>NUCLEOTIDE SEQUENCE [LARGE SCALE GENOMIC DNA]</scope>
    <source>
        <strain evidence="1 2">14</strain>
    </source>
</reference>
<proteinExistence type="predicted"/>
<dbReference type="Proteomes" id="UP000235589">
    <property type="component" value="Chromosome"/>
</dbReference>
<protein>
    <submittedName>
        <fullName evidence="1">Uncharacterized protein</fullName>
    </submittedName>
</protein>
<evidence type="ECO:0000313" key="1">
    <source>
        <dbReference type="EMBL" id="AUO19231.1"/>
    </source>
</evidence>
<accession>A0A2K9P1U2</accession>
<name>A0A2K9P1U2_9FIRM</name>